<keyword evidence="1" id="KW-1133">Transmembrane helix</keyword>
<keyword evidence="1" id="KW-0472">Membrane</keyword>
<feature type="transmembrane region" description="Helical" evidence="1">
    <location>
        <begin position="79"/>
        <end position="102"/>
    </location>
</feature>
<gene>
    <name evidence="2" type="ORF">LSP00402_LOCUS4857</name>
</gene>
<name>A0A7S2TLJ8_9EUKA</name>
<keyword evidence="1" id="KW-0812">Transmembrane</keyword>
<evidence type="ECO:0000313" key="2">
    <source>
        <dbReference type="EMBL" id="CAD9753775.1"/>
    </source>
</evidence>
<sequence length="103" mass="11500">MFVFQDSIDGICPPCVEQLPCNLGGCISQPDPHCEDPDTKYQKICLQKEPDGKFRAKCMLCGDFYHYDCNNCECKIRPGALAITIGVPSVVAFIIIAACFYWK</sequence>
<reference evidence="2" key="1">
    <citation type="submission" date="2021-01" db="EMBL/GenBank/DDBJ databases">
        <authorList>
            <person name="Corre E."/>
            <person name="Pelletier E."/>
            <person name="Niang G."/>
            <person name="Scheremetjew M."/>
            <person name="Finn R."/>
            <person name="Kale V."/>
            <person name="Holt S."/>
            <person name="Cochrane G."/>
            <person name="Meng A."/>
            <person name="Brown T."/>
            <person name="Cohen L."/>
        </authorList>
    </citation>
    <scope>NUCLEOTIDE SEQUENCE</scope>
    <source>
        <strain evidence="2">CCMP622</strain>
    </source>
</reference>
<proteinExistence type="predicted"/>
<dbReference type="AlphaFoldDB" id="A0A7S2TLJ8"/>
<evidence type="ECO:0000256" key="1">
    <source>
        <dbReference type="SAM" id="Phobius"/>
    </source>
</evidence>
<organism evidence="2">
    <name type="scientific">Lotharella oceanica</name>
    <dbReference type="NCBI Taxonomy" id="641309"/>
    <lineage>
        <taxon>Eukaryota</taxon>
        <taxon>Sar</taxon>
        <taxon>Rhizaria</taxon>
        <taxon>Cercozoa</taxon>
        <taxon>Chlorarachniophyceae</taxon>
        <taxon>Lotharella</taxon>
    </lineage>
</organism>
<protein>
    <submittedName>
        <fullName evidence="2">Uncharacterized protein</fullName>
    </submittedName>
</protein>
<dbReference type="EMBL" id="HBHP01007797">
    <property type="protein sequence ID" value="CAD9753775.1"/>
    <property type="molecule type" value="Transcribed_RNA"/>
</dbReference>
<accession>A0A7S2TLJ8</accession>